<dbReference type="Gene3D" id="3.40.50.200">
    <property type="entry name" value="Peptidase S8/S53 domain"/>
    <property type="match status" value="1"/>
</dbReference>
<protein>
    <submittedName>
        <fullName evidence="16">Type VII secretion-associated serine protease mycosin</fullName>
    </submittedName>
</protein>
<organism evidence="16 17">
    <name type="scientific">Mycobacterium colombiense</name>
    <dbReference type="NCBI Taxonomy" id="339268"/>
    <lineage>
        <taxon>Bacteria</taxon>
        <taxon>Bacillati</taxon>
        <taxon>Actinomycetota</taxon>
        <taxon>Actinomycetes</taxon>
        <taxon>Mycobacteriales</taxon>
        <taxon>Mycobacteriaceae</taxon>
        <taxon>Mycobacterium</taxon>
        <taxon>Mycobacterium avium complex (MAC)</taxon>
    </lineage>
</organism>
<dbReference type="InterPro" id="IPR036852">
    <property type="entry name" value="Peptidase_S8/S53_dom_sf"/>
</dbReference>
<dbReference type="Pfam" id="PF00082">
    <property type="entry name" value="Peptidase_S8"/>
    <property type="match status" value="1"/>
</dbReference>
<evidence type="ECO:0000313" key="16">
    <source>
        <dbReference type="EMBL" id="OBH65979.1"/>
    </source>
</evidence>
<proteinExistence type="inferred from homology"/>
<feature type="active site" description="Charge relay system" evidence="11">
    <location>
        <position position="95"/>
    </location>
</feature>
<comment type="subcellular location">
    <subcellularLocation>
        <location evidence="1">Cell membrane</location>
        <topology evidence="1">Single-pass membrane protein</topology>
    </subcellularLocation>
</comment>
<dbReference type="InterPro" id="IPR023834">
    <property type="entry name" value="T7SS_pept_S8A_mycosin"/>
</dbReference>
<keyword evidence="9" id="KW-1133">Transmembrane helix</keyword>
<evidence type="ECO:0000256" key="8">
    <source>
        <dbReference type="ARBA" id="ARBA00022825"/>
    </source>
</evidence>
<evidence type="ECO:0000256" key="2">
    <source>
        <dbReference type="ARBA" id="ARBA00011073"/>
    </source>
</evidence>
<evidence type="ECO:0000256" key="3">
    <source>
        <dbReference type="ARBA" id="ARBA00022475"/>
    </source>
</evidence>
<keyword evidence="7 11" id="KW-0378">Hydrolase</keyword>
<dbReference type="PRINTS" id="PR00723">
    <property type="entry name" value="SUBTILISIN"/>
</dbReference>
<feature type="active site" description="Charge relay system" evidence="11">
    <location>
        <position position="311"/>
    </location>
</feature>
<feature type="active site" description="Charge relay system" evidence="11">
    <location>
        <position position="126"/>
    </location>
</feature>
<dbReference type="GO" id="GO:0005886">
    <property type="term" value="C:plasma membrane"/>
    <property type="evidence" value="ECO:0007669"/>
    <property type="project" value="UniProtKB-SubCell"/>
</dbReference>
<keyword evidence="6 14" id="KW-0732">Signal</keyword>
<dbReference type="InterPro" id="IPR022398">
    <property type="entry name" value="Peptidase_S8_His-AS"/>
</dbReference>
<keyword evidence="5" id="KW-0812">Transmembrane</keyword>
<evidence type="ECO:0000256" key="9">
    <source>
        <dbReference type="ARBA" id="ARBA00022989"/>
    </source>
</evidence>
<name>A0A1A2SP85_9MYCO</name>
<keyword evidence="3" id="KW-1003">Cell membrane</keyword>
<evidence type="ECO:0000256" key="6">
    <source>
        <dbReference type="ARBA" id="ARBA00022729"/>
    </source>
</evidence>
<dbReference type="AlphaFoldDB" id="A0A1A2SP85"/>
<evidence type="ECO:0000256" key="12">
    <source>
        <dbReference type="RuleBase" id="RU003355"/>
    </source>
</evidence>
<dbReference type="InterPro" id="IPR023827">
    <property type="entry name" value="Peptidase_S8_Asp-AS"/>
</dbReference>
<dbReference type="InterPro" id="IPR000209">
    <property type="entry name" value="Peptidase_S8/S53_dom"/>
</dbReference>
<keyword evidence="4 11" id="KW-0645">Protease</keyword>
<comment type="similarity">
    <text evidence="2 11 12">Belongs to the peptidase S8 family.</text>
</comment>
<sequence length="437" mass="44322">MMSARAGRLLVVSALTLTSAFGTPTAQAFSPPDVDDKWLPEPALPASPWPTVQREICAPMTVDAGPGRNRSTGLGDLSAVWQLSRGAGQRVAVVDTGISRHRRLPDVVPGGDYVSTGDGTQDCDAHGTLVAGIIAATVDSKTDDFSGVAPEATLISIRQSSAKFAPAGDRSRVGVGDVDTLAKAVRTAADLGASVINISSVACAPVASALDDRALGAALAYAVDVKNAVIVAAAGNTGGTGQCPPQRADATWQTITVAVSPAWYDDYVLTVGSVNAHGAPSPFTLAGPWVDVAAPGEAVSSLATEPVSGTSYAAPVVSGLAALIRARFPALTARQVMQRIETTAHHPPAGWDPLVGNGTIDPLAAVSTGTSPAADNPVPPPAPVPIAASPPVPPRDSRARDTALRGAAICLAALTVTLATAAIRGRSRRARDHIPGD</sequence>
<evidence type="ECO:0000256" key="1">
    <source>
        <dbReference type="ARBA" id="ARBA00004162"/>
    </source>
</evidence>
<dbReference type="PROSITE" id="PS00136">
    <property type="entry name" value="SUBTILASE_ASP"/>
    <property type="match status" value="1"/>
</dbReference>
<dbReference type="GO" id="GO:0016485">
    <property type="term" value="P:protein processing"/>
    <property type="evidence" value="ECO:0007669"/>
    <property type="project" value="TreeGrafter"/>
</dbReference>
<feature type="signal peptide" evidence="14">
    <location>
        <begin position="1"/>
        <end position="28"/>
    </location>
</feature>
<evidence type="ECO:0000259" key="15">
    <source>
        <dbReference type="Pfam" id="PF00082"/>
    </source>
</evidence>
<dbReference type="Proteomes" id="UP000093861">
    <property type="component" value="Unassembled WGS sequence"/>
</dbReference>
<gene>
    <name evidence="16" type="ORF">A5685_18970</name>
</gene>
<dbReference type="SUPFAM" id="SSF52743">
    <property type="entry name" value="Subtilisin-like"/>
    <property type="match status" value="1"/>
</dbReference>
<dbReference type="GO" id="GO:0004252">
    <property type="term" value="F:serine-type endopeptidase activity"/>
    <property type="evidence" value="ECO:0007669"/>
    <property type="project" value="UniProtKB-UniRule"/>
</dbReference>
<comment type="caution">
    <text evidence="16">The sequence shown here is derived from an EMBL/GenBank/DDBJ whole genome shotgun (WGS) entry which is preliminary data.</text>
</comment>
<keyword evidence="8 11" id="KW-0720">Serine protease</keyword>
<evidence type="ECO:0000256" key="7">
    <source>
        <dbReference type="ARBA" id="ARBA00022801"/>
    </source>
</evidence>
<feature type="compositionally biased region" description="Pro residues" evidence="13">
    <location>
        <begin position="377"/>
        <end position="394"/>
    </location>
</feature>
<dbReference type="RefSeq" id="WP_064950290.1">
    <property type="nucleotide sequence ID" value="NZ_LZJS01000017.1"/>
</dbReference>
<evidence type="ECO:0000256" key="11">
    <source>
        <dbReference type="PROSITE-ProRule" id="PRU01240"/>
    </source>
</evidence>
<evidence type="ECO:0000256" key="4">
    <source>
        <dbReference type="ARBA" id="ARBA00022670"/>
    </source>
</evidence>
<accession>A0A1A2SP85</accession>
<keyword evidence="10" id="KW-0472">Membrane</keyword>
<evidence type="ECO:0000256" key="14">
    <source>
        <dbReference type="SAM" id="SignalP"/>
    </source>
</evidence>
<dbReference type="PANTHER" id="PTHR42884">
    <property type="entry name" value="PROPROTEIN CONVERTASE SUBTILISIN/KEXIN-RELATED"/>
    <property type="match status" value="1"/>
</dbReference>
<dbReference type="InterPro" id="IPR015500">
    <property type="entry name" value="Peptidase_S8_subtilisin-rel"/>
</dbReference>
<dbReference type="PROSITE" id="PS00137">
    <property type="entry name" value="SUBTILASE_HIS"/>
    <property type="match status" value="1"/>
</dbReference>
<evidence type="ECO:0000313" key="17">
    <source>
        <dbReference type="Proteomes" id="UP000093861"/>
    </source>
</evidence>
<reference evidence="16 17" key="1">
    <citation type="submission" date="2016-06" db="EMBL/GenBank/DDBJ databases">
        <authorList>
            <person name="Kjaerup R.B."/>
            <person name="Dalgaard T.S."/>
            <person name="Juul-Madsen H.R."/>
        </authorList>
    </citation>
    <scope>NUCLEOTIDE SEQUENCE [LARGE SCALE GENOMIC DNA]</scope>
    <source>
        <strain evidence="16 17">E2464</strain>
    </source>
</reference>
<feature type="chain" id="PRO_5008315213" evidence="14">
    <location>
        <begin position="29"/>
        <end position="437"/>
    </location>
</feature>
<dbReference type="PANTHER" id="PTHR42884:SF14">
    <property type="entry name" value="NEUROENDOCRINE CONVERTASE 1"/>
    <property type="match status" value="1"/>
</dbReference>
<dbReference type="NCBIfam" id="TIGR03921">
    <property type="entry name" value="T7SS_mycosin"/>
    <property type="match status" value="1"/>
</dbReference>
<dbReference type="EMBL" id="LZJS01000017">
    <property type="protein sequence ID" value="OBH65979.1"/>
    <property type="molecule type" value="Genomic_DNA"/>
</dbReference>
<dbReference type="PROSITE" id="PS51892">
    <property type="entry name" value="SUBTILASE"/>
    <property type="match status" value="1"/>
</dbReference>
<evidence type="ECO:0000256" key="13">
    <source>
        <dbReference type="SAM" id="MobiDB-lite"/>
    </source>
</evidence>
<feature type="region of interest" description="Disordered" evidence="13">
    <location>
        <begin position="362"/>
        <end position="400"/>
    </location>
</feature>
<evidence type="ECO:0000256" key="10">
    <source>
        <dbReference type="ARBA" id="ARBA00023136"/>
    </source>
</evidence>
<evidence type="ECO:0000256" key="5">
    <source>
        <dbReference type="ARBA" id="ARBA00022692"/>
    </source>
</evidence>
<feature type="domain" description="Peptidase S8/S53" evidence="15">
    <location>
        <begin position="86"/>
        <end position="358"/>
    </location>
</feature>
<dbReference type="PROSITE" id="PS00138">
    <property type="entry name" value="SUBTILASE_SER"/>
    <property type="match status" value="1"/>
</dbReference>
<dbReference type="InterPro" id="IPR023828">
    <property type="entry name" value="Peptidase_S8_Ser-AS"/>
</dbReference>